<protein>
    <submittedName>
        <fullName evidence="2">Uncharacterized protein</fullName>
    </submittedName>
</protein>
<organism evidence="2 3">
    <name type="scientific">Mortierella polycephala</name>
    <dbReference type="NCBI Taxonomy" id="41804"/>
    <lineage>
        <taxon>Eukaryota</taxon>
        <taxon>Fungi</taxon>
        <taxon>Fungi incertae sedis</taxon>
        <taxon>Mucoromycota</taxon>
        <taxon>Mortierellomycotina</taxon>
        <taxon>Mortierellomycetes</taxon>
        <taxon>Mortierellales</taxon>
        <taxon>Mortierellaceae</taxon>
        <taxon>Mortierella</taxon>
    </lineage>
</organism>
<feature type="non-terminal residue" evidence="2">
    <location>
        <position position="241"/>
    </location>
</feature>
<evidence type="ECO:0000256" key="1">
    <source>
        <dbReference type="SAM" id="MobiDB-lite"/>
    </source>
</evidence>
<comment type="caution">
    <text evidence="2">The sequence shown here is derived from an EMBL/GenBank/DDBJ whole genome shotgun (WGS) entry which is preliminary data.</text>
</comment>
<dbReference type="AlphaFoldDB" id="A0A9P6QIG7"/>
<sequence length="241" mass="25738">MSSLCEETLALSGPRYHTSTRTRRLSARKHQLHRREELPSSTTDIIQNYNYIVHSDAHWTTLPNSCPSISKTGCRQETRAYTSPSFSSANHRRFDLVTAPDGYNSSFQSRSAGELSSFTDSSSPTLPSHHIVPAAENAGLSQQSGSDIAPGMSPHSPASFRGDMTLSPYKLHECQGAFLRPNLSRYAFPGSRTMGAGGRGVCGGGNTSDGDGLGPSGVHPGQEGGEDEHEEVDVDEAAGEG</sequence>
<feature type="compositionally biased region" description="Polar residues" evidence="1">
    <location>
        <begin position="108"/>
        <end position="126"/>
    </location>
</feature>
<name>A0A9P6QIG7_9FUNG</name>
<evidence type="ECO:0000313" key="3">
    <source>
        <dbReference type="Proteomes" id="UP000726737"/>
    </source>
</evidence>
<feature type="compositionally biased region" description="Acidic residues" evidence="1">
    <location>
        <begin position="224"/>
        <end position="241"/>
    </location>
</feature>
<evidence type="ECO:0000313" key="2">
    <source>
        <dbReference type="EMBL" id="KAG0266931.1"/>
    </source>
</evidence>
<feature type="region of interest" description="Disordered" evidence="1">
    <location>
        <begin position="108"/>
        <end position="161"/>
    </location>
</feature>
<keyword evidence="3" id="KW-1185">Reference proteome</keyword>
<dbReference type="EMBL" id="JAAAJA010000010">
    <property type="protein sequence ID" value="KAG0266931.1"/>
    <property type="molecule type" value="Genomic_DNA"/>
</dbReference>
<accession>A0A9P6QIG7</accession>
<dbReference type="Proteomes" id="UP000726737">
    <property type="component" value="Unassembled WGS sequence"/>
</dbReference>
<gene>
    <name evidence="2" type="ORF">BG011_000070</name>
</gene>
<proteinExistence type="predicted"/>
<feature type="region of interest" description="Disordered" evidence="1">
    <location>
        <begin position="199"/>
        <end position="241"/>
    </location>
</feature>
<reference evidence="2" key="1">
    <citation type="journal article" date="2020" name="Fungal Divers.">
        <title>Resolving the Mortierellaceae phylogeny through synthesis of multi-gene phylogenetics and phylogenomics.</title>
        <authorList>
            <person name="Vandepol N."/>
            <person name="Liber J."/>
            <person name="Desiro A."/>
            <person name="Na H."/>
            <person name="Kennedy M."/>
            <person name="Barry K."/>
            <person name="Grigoriev I.V."/>
            <person name="Miller A.N."/>
            <person name="O'Donnell K."/>
            <person name="Stajich J.E."/>
            <person name="Bonito G."/>
        </authorList>
    </citation>
    <scope>NUCLEOTIDE SEQUENCE</scope>
    <source>
        <strain evidence="2">KOD948</strain>
    </source>
</reference>
<feature type="compositionally biased region" description="Gly residues" evidence="1">
    <location>
        <begin position="199"/>
        <end position="215"/>
    </location>
</feature>